<dbReference type="EMBL" id="MCGH01000004">
    <property type="protein sequence ID" value="ODM02328.1"/>
    <property type="molecule type" value="Genomic_DNA"/>
</dbReference>
<proteinExistence type="predicted"/>
<evidence type="ECO:0000313" key="2">
    <source>
        <dbReference type="Proteomes" id="UP000094067"/>
    </source>
</evidence>
<reference evidence="1 2" key="1">
    <citation type="submission" date="2016-07" db="EMBL/GenBank/DDBJ databases">
        <title>Characterization of isolates of Eisenbergiella tayi derived from blood cultures, using whole genome sequencing.</title>
        <authorList>
            <person name="Burdz T."/>
            <person name="Wiebe D."/>
            <person name="Huynh C."/>
            <person name="Bernard K."/>
        </authorList>
    </citation>
    <scope>NUCLEOTIDE SEQUENCE [LARGE SCALE GENOMIC DNA]</scope>
    <source>
        <strain evidence="1 2">NML 110608</strain>
    </source>
</reference>
<sequence>MGIDLIKKVVIEKDGVYVSSHSVNDSSPYQYHRSSFLSDVYREEGQRGLDRTVLSLIYDNAELVPGHSSLQRYLFAIQPGLRQNEVAIKYFDLIEQKYRQLSEEDKNRLYYKPTPEARSYLQYERDMMEKMCVELAQRCEEYDWKRFMAQYKDSDRGARSFSVVELLAPDSGACERVFVPGMPDCLDDLQGCEKVSEFLDGLPAGSAVSATIDAYLFGAGETEPASNEELDVVAAAFDYLQRKDFIQLSRSVNFTFEMEQEFSYGDEEEDELEL</sequence>
<gene>
    <name evidence="1" type="ORF">BEI61_05490</name>
</gene>
<comment type="caution">
    <text evidence="1">The sequence shown here is derived from an EMBL/GenBank/DDBJ whole genome shotgun (WGS) entry which is preliminary data.</text>
</comment>
<organism evidence="1 2">
    <name type="scientific">Eisenbergiella tayi</name>
    <dbReference type="NCBI Taxonomy" id="1432052"/>
    <lineage>
        <taxon>Bacteria</taxon>
        <taxon>Bacillati</taxon>
        <taxon>Bacillota</taxon>
        <taxon>Clostridia</taxon>
        <taxon>Lachnospirales</taxon>
        <taxon>Lachnospiraceae</taxon>
        <taxon>Eisenbergiella</taxon>
    </lineage>
</organism>
<name>A0A1E3A0Q9_9FIRM</name>
<protein>
    <submittedName>
        <fullName evidence="1">Uncharacterized protein</fullName>
    </submittedName>
</protein>
<dbReference type="RefSeq" id="WP_069154874.1">
    <property type="nucleotide sequence ID" value="NZ_MCGH01000004.1"/>
</dbReference>
<evidence type="ECO:0000313" key="1">
    <source>
        <dbReference type="EMBL" id="ODM02328.1"/>
    </source>
</evidence>
<dbReference type="AlphaFoldDB" id="A0A1E3A0Q9"/>
<dbReference type="Proteomes" id="UP000094067">
    <property type="component" value="Unassembled WGS sequence"/>
</dbReference>
<accession>A0A1E3A0Q9</accession>